<reference evidence="9" key="1">
    <citation type="journal article" date="2015" name="Genome Announc.">
        <title>Draft Genome Sequence of an Anaerobic Ammonium-Oxidizing Bacterium, "Candidatus Brocadia sinica".</title>
        <authorList>
            <person name="Oshiki M."/>
            <person name="Shinyako-Hata K."/>
            <person name="Satoh H."/>
            <person name="Okabe S."/>
        </authorList>
    </citation>
    <scope>NUCLEOTIDE SEQUENCE [LARGE SCALE GENOMIC DNA]</scope>
    <source>
        <strain evidence="9">JPN1</strain>
    </source>
</reference>
<feature type="transmembrane region" description="Helical" evidence="6">
    <location>
        <begin position="32"/>
        <end position="54"/>
    </location>
</feature>
<keyword evidence="5 6" id="KW-0472">Membrane</keyword>
<keyword evidence="3 6" id="KW-0812">Transmembrane</keyword>
<dbReference type="InterPro" id="IPR000620">
    <property type="entry name" value="EamA_dom"/>
</dbReference>
<dbReference type="Gene3D" id="1.10.3730.20">
    <property type="match status" value="1"/>
</dbReference>
<evidence type="ECO:0000256" key="1">
    <source>
        <dbReference type="ARBA" id="ARBA00004141"/>
    </source>
</evidence>
<feature type="domain" description="EamA" evidence="7">
    <location>
        <begin position="4"/>
        <end position="137"/>
    </location>
</feature>
<accession>A0ABQ0JS92</accession>
<organism evidence="8 9">
    <name type="scientific">Candidatus Brocadia sinica JPN1</name>
    <dbReference type="NCBI Taxonomy" id="1197129"/>
    <lineage>
        <taxon>Bacteria</taxon>
        <taxon>Pseudomonadati</taxon>
        <taxon>Planctomycetota</taxon>
        <taxon>Candidatus Brocadiia</taxon>
        <taxon>Candidatus Brocadiales</taxon>
        <taxon>Candidatus Brocadiaceae</taxon>
        <taxon>Candidatus Brocadia</taxon>
    </lineage>
</organism>
<dbReference type="PANTHER" id="PTHR32322">
    <property type="entry name" value="INNER MEMBRANE TRANSPORTER"/>
    <property type="match status" value="1"/>
</dbReference>
<evidence type="ECO:0000256" key="6">
    <source>
        <dbReference type="SAM" id="Phobius"/>
    </source>
</evidence>
<sequence>MESFLFALLAAFIAGFAPFLEKIGLSSVEPTAAYLIRCSAVIVGAIIVISFTPSLVSMEKMETKSIFFLFLSGILTGFVGQLVFYKALKLGEISRIIPITSCYPLFTFILGWVFLGEAITLCKVLGMLLIVAGILLLRF</sequence>
<name>A0ABQ0JS92_9BACT</name>
<gene>
    <name evidence="8" type="ORF">BROSI_A0098</name>
</gene>
<evidence type="ECO:0000256" key="4">
    <source>
        <dbReference type="ARBA" id="ARBA00022989"/>
    </source>
</evidence>
<evidence type="ECO:0000259" key="7">
    <source>
        <dbReference type="Pfam" id="PF00892"/>
    </source>
</evidence>
<dbReference type="EMBL" id="BAFN01000001">
    <property type="protein sequence ID" value="GAN31597.1"/>
    <property type="molecule type" value="Genomic_DNA"/>
</dbReference>
<protein>
    <submittedName>
        <fullName evidence="8">Membrane protein</fullName>
    </submittedName>
</protein>
<dbReference type="Proteomes" id="UP000032309">
    <property type="component" value="Unassembled WGS sequence"/>
</dbReference>
<keyword evidence="9" id="KW-1185">Reference proteome</keyword>
<evidence type="ECO:0000256" key="2">
    <source>
        <dbReference type="ARBA" id="ARBA00007362"/>
    </source>
</evidence>
<dbReference type="RefSeq" id="WP_082058932.1">
    <property type="nucleotide sequence ID" value="NZ_BAFN01000001.1"/>
</dbReference>
<comment type="subcellular location">
    <subcellularLocation>
        <location evidence="1">Membrane</location>
        <topology evidence="1">Multi-pass membrane protein</topology>
    </subcellularLocation>
</comment>
<keyword evidence="4 6" id="KW-1133">Transmembrane helix</keyword>
<dbReference type="PANTHER" id="PTHR32322:SF2">
    <property type="entry name" value="EAMA DOMAIN-CONTAINING PROTEIN"/>
    <property type="match status" value="1"/>
</dbReference>
<feature type="transmembrane region" description="Helical" evidence="6">
    <location>
        <begin position="105"/>
        <end position="137"/>
    </location>
</feature>
<evidence type="ECO:0000256" key="3">
    <source>
        <dbReference type="ARBA" id="ARBA00022692"/>
    </source>
</evidence>
<dbReference type="SUPFAM" id="SSF103481">
    <property type="entry name" value="Multidrug resistance efflux transporter EmrE"/>
    <property type="match status" value="1"/>
</dbReference>
<evidence type="ECO:0000256" key="5">
    <source>
        <dbReference type="ARBA" id="ARBA00023136"/>
    </source>
</evidence>
<dbReference type="InterPro" id="IPR050638">
    <property type="entry name" value="AA-Vitamin_Transporters"/>
</dbReference>
<proteinExistence type="inferred from homology"/>
<evidence type="ECO:0000313" key="9">
    <source>
        <dbReference type="Proteomes" id="UP000032309"/>
    </source>
</evidence>
<dbReference type="InterPro" id="IPR037185">
    <property type="entry name" value="EmrE-like"/>
</dbReference>
<comment type="caution">
    <text evidence="8">The sequence shown here is derived from an EMBL/GenBank/DDBJ whole genome shotgun (WGS) entry which is preliminary data.</text>
</comment>
<dbReference type="Pfam" id="PF00892">
    <property type="entry name" value="EamA"/>
    <property type="match status" value="1"/>
</dbReference>
<comment type="similarity">
    <text evidence="2">Belongs to the EamA transporter family.</text>
</comment>
<feature type="transmembrane region" description="Helical" evidence="6">
    <location>
        <begin position="66"/>
        <end position="85"/>
    </location>
</feature>
<evidence type="ECO:0000313" key="8">
    <source>
        <dbReference type="EMBL" id="GAN31597.1"/>
    </source>
</evidence>